<evidence type="ECO:0000313" key="2">
    <source>
        <dbReference type="EMBL" id="WNH51211.1"/>
    </source>
</evidence>
<dbReference type="PROSITE" id="PS51257">
    <property type="entry name" value="PROKAR_LIPOPROTEIN"/>
    <property type="match status" value="1"/>
</dbReference>
<organism evidence="2 3">
    <name type="scientific">Stenotrophomonas oahuensis</name>
    <dbReference type="NCBI Taxonomy" id="3003271"/>
    <lineage>
        <taxon>Bacteria</taxon>
        <taxon>Pseudomonadati</taxon>
        <taxon>Pseudomonadota</taxon>
        <taxon>Gammaproteobacteria</taxon>
        <taxon>Lysobacterales</taxon>
        <taxon>Lysobacteraceae</taxon>
        <taxon>Stenotrophomonas</taxon>
    </lineage>
</organism>
<feature type="region of interest" description="Disordered" evidence="1">
    <location>
        <begin position="19"/>
        <end position="49"/>
    </location>
</feature>
<evidence type="ECO:0000313" key="3">
    <source>
        <dbReference type="Proteomes" id="UP001302072"/>
    </source>
</evidence>
<evidence type="ECO:0000256" key="1">
    <source>
        <dbReference type="SAM" id="MobiDB-lite"/>
    </source>
</evidence>
<evidence type="ECO:0008006" key="4">
    <source>
        <dbReference type="Google" id="ProtNLM"/>
    </source>
</evidence>
<proteinExistence type="predicted"/>
<accession>A0ABY9YKR7</accession>
<sequence>MRRVLLLLPLLLGGCSCQPESARAPDDRPPPQDVSAATPPPQDTSAGEVEHGAPAVVSAVAPGAVDETTTIRNYINVLLRPDRAASDAFWTGGSAGSRPDDQVLRGIPNLRTLRVDTEQPIARDSAVPSRLREVPVRVRAVTAADTFFYEGWYRVQPRADGSGWEIVGASVQPALR</sequence>
<dbReference type="EMBL" id="CP115541">
    <property type="protein sequence ID" value="WNH51211.1"/>
    <property type="molecule type" value="Genomic_DNA"/>
</dbReference>
<name>A0ABY9YKR7_9GAMM</name>
<gene>
    <name evidence="2" type="ORF">PDM29_12620</name>
</gene>
<reference evidence="2 3" key="1">
    <citation type="submission" date="2022-12" db="EMBL/GenBank/DDBJ databases">
        <title>Two new species, Stenotrophomonas aracearum and Stenotrophomonas oahuensis, isolated from Anthurium (Araceae family) in Hawaii.</title>
        <authorList>
            <person name="Chunag S.C."/>
            <person name="Dobhal S."/>
            <person name="Alvarez A."/>
            <person name="Arif M."/>
        </authorList>
    </citation>
    <scope>NUCLEOTIDE SEQUENCE [LARGE SCALE GENOMIC DNA]</scope>
    <source>
        <strain evidence="2 3">A5586</strain>
    </source>
</reference>
<dbReference type="RefSeq" id="WP_311190463.1">
    <property type="nucleotide sequence ID" value="NZ_CP115541.1"/>
</dbReference>
<keyword evidence="3" id="KW-1185">Reference proteome</keyword>
<dbReference type="Proteomes" id="UP001302072">
    <property type="component" value="Chromosome"/>
</dbReference>
<protein>
    <recommendedName>
        <fullName evidence="4">Lipoprotein</fullName>
    </recommendedName>
</protein>